<name>A0ABU0AS83_9FIRM</name>
<dbReference type="PANTHER" id="PTHR40083:SF1">
    <property type="entry name" value="UPF0122 PROTEIN YLXM"/>
    <property type="match status" value="1"/>
</dbReference>
<evidence type="ECO:0000256" key="1">
    <source>
        <dbReference type="ARBA" id="ARBA00008720"/>
    </source>
</evidence>
<organism evidence="5 6">
    <name type="scientific">Peptoniphilus koenoeneniae</name>
    <dbReference type="NCBI Taxonomy" id="507751"/>
    <lineage>
        <taxon>Bacteria</taxon>
        <taxon>Bacillati</taxon>
        <taxon>Bacillota</taxon>
        <taxon>Tissierellia</taxon>
        <taxon>Tissierellales</taxon>
        <taxon>Peptoniphilaceae</taxon>
        <taxon>Peptoniphilus</taxon>
    </lineage>
</organism>
<dbReference type="NCBIfam" id="NF045758">
    <property type="entry name" value="YlxM"/>
    <property type="match status" value="1"/>
</dbReference>
<dbReference type="InterPro" id="IPR054831">
    <property type="entry name" value="UPF0122_fam_protein"/>
</dbReference>
<dbReference type="InterPro" id="IPR036388">
    <property type="entry name" value="WH-like_DNA-bd_sf"/>
</dbReference>
<comment type="similarity">
    <text evidence="1 3">Belongs to the UPF0122 family.</text>
</comment>
<dbReference type="RefSeq" id="WP_023056418.1">
    <property type="nucleotide sequence ID" value="NZ_JAUSTN010000001.1"/>
</dbReference>
<dbReference type="HAMAP" id="MF_00245">
    <property type="entry name" value="UPF0122"/>
    <property type="match status" value="1"/>
</dbReference>
<evidence type="ECO:0000313" key="5">
    <source>
        <dbReference type="EMBL" id="MDQ0274119.1"/>
    </source>
</evidence>
<evidence type="ECO:0000313" key="6">
    <source>
        <dbReference type="Proteomes" id="UP001236559"/>
    </source>
</evidence>
<keyword evidence="6" id="KW-1185">Reference proteome</keyword>
<dbReference type="InterPro" id="IPR013324">
    <property type="entry name" value="RNA_pol_sigma_r3/r4-like"/>
</dbReference>
<dbReference type="Proteomes" id="UP001236559">
    <property type="component" value="Unassembled WGS sequence"/>
</dbReference>
<dbReference type="SUPFAM" id="SSF88659">
    <property type="entry name" value="Sigma3 and sigma4 domains of RNA polymerase sigma factors"/>
    <property type="match status" value="1"/>
</dbReference>
<protein>
    <recommendedName>
        <fullName evidence="3">UPF0122 protein J2S72_000115</fullName>
    </recommendedName>
</protein>
<dbReference type="Gene3D" id="1.10.10.10">
    <property type="entry name" value="Winged helix-like DNA-binding domain superfamily/Winged helix DNA-binding domain"/>
    <property type="match status" value="1"/>
</dbReference>
<evidence type="ECO:0000256" key="4">
    <source>
        <dbReference type="SAM" id="Coils"/>
    </source>
</evidence>
<proteinExistence type="inferred from homology"/>
<keyword evidence="5" id="KW-0238">DNA-binding</keyword>
<comment type="caution">
    <text evidence="5">The sequence shown here is derived from an EMBL/GenBank/DDBJ whole genome shotgun (WGS) entry which is preliminary data.</text>
</comment>
<gene>
    <name evidence="5" type="ORF">J2S72_000115</name>
</gene>
<dbReference type="PANTHER" id="PTHR40083">
    <property type="entry name" value="UPF0122 PROTEIN CBO2450/CLC_2298"/>
    <property type="match status" value="1"/>
</dbReference>
<accession>A0ABU0AS83</accession>
<feature type="coiled-coil region" evidence="4">
    <location>
        <begin position="41"/>
        <end position="95"/>
    </location>
</feature>
<keyword evidence="4" id="KW-0175">Coiled coil</keyword>
<dbReference type="InterPro" id="IPR007394">
    <property type="entry name" value="UPF0122"/>
</dbReference>
<dbReference type="Pfam" id="PF04297">
    <property type="entry name" value="UPF0122"/>
    <property type="match status" value="1"/>
</dbReference>
<evidence type="ECO:0000256" key="3">
    <source>
        <dbReference type="HAMAP-Rule" id="MF_00245"/>
    </source>
</evidence>
<comment type="function">
    <text evidence="2 3">Might take part in the signal recognition particle (SRP) pathway. This is inferred from the conservation of its genetic proximity to ftsY/ffh. May be a regulatory protein.</text>
</comment>
<sequence length="120" mass="14329">MLEDVFKMNMLLDYYGDLLSEKQRKSMKLYYNFDYSLNEIAEDLNISKQAVSENLKRGEQNLEEFEDKLQLIKSRKFTEQKNKRLKILFEELKKNSKDIDLVTLNKIYDELFNGEVTDGI</sequence>
<dbReference type="GO" id="GO:0003677">
    <property type="term" value="F:DNA binding"/>
    <property type="evidence" value="ECO:0007669"/>
    <property type="project" value="UniProtKB-KW"/>
</dbReference>
<evidence type="ECO:0000256" key="2">
    <source>
        <dbReference type="ARBA" id="ARBA00024764"/>
    </source>
</evidence>
<dbReference type="EMBL" id="JAUSTN010000001">
    <property type="protein sequence ID" value="MDQ0274119.1"/>
    <property type="molecule type" value="Genomic_DNA"/>
</dbReference>
<reference evidence="5 6" key="1">
    <citation type="submission" date="2023-07" db="EMBL/GenBank/DDBJ databases">
        <title>Genomic Encyclopedia of Type Strains, Phase IV (KMG-IV): sequencing the most valuable type-strain genomes for metagenomic binning, comparative biology and taxonomic classification.</title>
        <authorList>
            <person name="Goeker M."/>
        </authorList>
    </citation>
    <scope>NUCLEOTIDE SEQUENCE [LARGE SCALE GENOMIC DNA]</scope>
    <source>
        <strain evidence="5 6">DSM 22616</strain>
    </source>
</reference>